<keyword evidence="6" id="KW-1185">Reference proteome</keyword>
<evidence type="ECO:0000259" key="4">
    <source>
        <dbReference type="PROSITE" id="PS50932"/>
    </source>
</evidence>
<evidence type="ECO:0000256" key="2">
    <source>
        <dbReference type="ARBA" id="ARBA00023125"/>
    </source>
</evidence>
<accession>A0ABW8U8E7</accession>
<keyword evidence="1" id="KW-0805">Transcription regulation</keyword>
<evidence type="ECO:0000313" key="5">
    <source>
        <dbReference type="EMBL" id="MFL2028149.1"/>
    </source>
</evidence>
<dbReference type="CDD" id="cd01392">
    <property type="entry name" value="HTH_LacI"/>
    <property type="match status" value="1"/>
</dbReference>
<dbReference type="SUPFAM" id="SSF47413">
    <property type="entry name" value="lambda repressor-like DNA-binding domains"/>
    <property type="match status" value="1"/>
</dbReference>
<dbReference type="InterPro" id="IPR010982">
    <property type="entry name" value="Lambda_DNA-bd_dom_sf"/>
</dbReference>
<evidence type="ECO:0000256" key="3">
    <source>
        <dbReference type="ARBA" id="ARBA00023163"/>
    </source>
</evidence>
<evidence type="ECO:0000313" key="6">
    <source>
        <dbReference type="Proteomes" id="UP001625389"/>
    </source>
</evidence>
<dbReference type="InterPro" id="IPR028082">
    <property type="entry name" value="Peripla_BP_I"/>
</dbReference>
<dbReference type="Gene3D" id="3.40.50.2300">
    <property type="match status" value="2"/>
</dbReference>
<dbReference type="EMBL" id="JBGQPK010000002">
    <property type="protein sequence ID" value="MFL2028149.1"/>
    <property type="molecule type" value="Genomic_DNA"/>
</dbReference>
<dbReference type="Proteomes" id="UP001625389">
    <property type="component" value="Unassembled WGS sequence"/>
</dbReference>
<dbReference type="GO" id="GO:0003677">
    <property type="term" value="F:DNA binding"/>
    <property type="evidence" value="ECO:0007669"/>
    <property type="project" value="UniProtKB-KW"/>
</dbReference>
<reference evidence="5 6" key="1">
    <citation type="submission" date="2024-08" db="EMBL/GenBank/DDBJ databases">
        <authorList>
            <person name="Arias E."/>
        </authorList>
    </citation>
    <scope>NUCLEOTIDE SEQUENCE [LARGE SCALE GENOMIC DNA]</scope>
    <source>
        <strain evidence="5 6">FAM 25317</strain>
    </source>
</reference>
<keyword evidence="3" id="KW-0804">Transcription</keyword>
<dbReference type="RefSeq" id="WP_125548805.1">
    <property type="nucleotide sequence ID" value="NZ_JBGQPK010000002.1"/>
</dbReference>
<keyword evidence="2 5" id="KW-0238">DNA-binding</keyword>
<name>A0ABW8U8E7_9LACO</name>
<proteinExistence type="predicted"/>
<sequence>MATLKDVAKMANVDVSTASRALNNKSYVHPETKKRILEAVEQLGYMPNLVAKSLRRGKRQTLGVIVPSVSISVFGDIVQGIETYAREDDYGVLVSNTMDDPEIEKDCLDRMRNGLVDGIIIAGTGENNRLIHDIRSENIAIFQIIRLQDEKIDSVVADFFDCGYKATYFLAQKGCKKIGFINGQSSISPYKERYQGYQKAIKRLGIKKHVVDAQFDSRKYFEDGYLSTKHLLEQLPDLDGLMVATDMQGLGAIRAIKNSGRQIPQDICLISLTGNSIGATLETALTSMEVPSIDIGKYTTKLVIEQIENAQQEEPRLQHIVFQSTLVERETT</sequence>
<organism evidence="5 6">
    <name type="scientific">Loigolactobacillus zhaoyuanensis</name>
    <dbReference type="NCBI Taxonomy" id="2486017"/>
    <lineage>
        <taxon>Bacteria</taxon>
        <taxon>Bacillati</taxon>
        <taxon>Bacillota</taxon>
        <taxon>Bacilli</taxon>
        <taxon>Lactobacillales</taxon>
        <taxon>Lactobacillaceae</taxon>
        <taxon>Loigolactobacillus</taxon>
    </lineage>
</organism>
<comment type="caution">
    <text evidence="5">The sequence shown here is derived from an EMBL/GenBank/DDBJ whole genome shotgun (WGS) entry which is preliminary data.</text>
</comment>
<evidence type="ECO:0000256" key="1">
    <source>
        <dbReference type="ARBA" id="ARBA00023015"/>
    </source>
</evidence>
<dbReference type="PANTHER" id="PTHR30146">
    <property type="entry name" value="LACI-RELATED TRANSCRIPTIONAL REPRESSOR"/>
    <property type="match status" value="1"/>
</dbReference>
<dbReference type="Pfam" id="PF00356">
    <property type="entry name" value="LacI"/>
    <property type="match status" value="1"/>
</dbReference>
<gene>
    <name evidence="5" type="ORF">ACEN34_00820</name>
</gene>
<dbReference type="PROSITE" id="PS50932">
    <property type="entry name" value="HTH_LACI_2"/>
    <property type="match status" value="1"/>
</dbReference>
<feature type="domain" description="HTH lacI-type" evidence="4">
    <location>
        <begin position="2"/>
        <end position="56"/>
    </location>
</feature>
<protein>
    <submittedName>
        <fullName evidence="5">LacI family DNA-binding transcriptional regulator</fullName>
    </submittedName>
</protein>
<dbReference type="CDD" id="cd06267">
    <property type="entry name" value="PBP1_LacI_sugar_binding-like"/>
    <property type="match status" value="1"/>
</dbReference>
<dbReference type="Gene3D" id="1.10.260.40">
    <property type="entry name" value="lambda repressor-like DNA-binding domains"/>
    <property type="match status" value="1"/>
</dbReference>
<dbReference type="Pfam" id="PF00532">
    <property type="entry name" value="Peripla_BP_1"/>
    <property type="match status" value="1"/>
</dbReference>
<dbReference type="SMART" id="SM00354">
    <property type="entry name" value="HTH_LACI"/>
    <property type="match status" value="1"/>
</dbReference>
<dbReference type="SUPFAM" id="SSF53822">
    <property type="entry name" value="Periplasmic binding protein-like I"/>
    <property type="match status" value="1"/>
</dbReference>
<dbReference type="InterPro" id="IPR000843">
    <property type="entry name" value="HTH_LacI"/>
</dbReference>
<dbReference type="PANTHER" id="PTHR30146:SF109">
    <property type="entry name" value="HTH-TYPE TRANSCRIPTIONAL REGULATOR GALS"/>
    <property type="match status" value="1"/>
</dbReference>
<dbReference type="InterPro" id="IPR001761">
    <property type="entry name" value="Peripla_BP/Lac1_sug-bd_dom"/>
</dbReference>